<evidence type="ECO:0000313" key="3">
    <source>
        <dbReference type="EMBL" id="NGN91827.1"/>
    </source>
</evidence>
<dbReference type="AlphaFoldDB" id="A0A6M1R5W0"/>
<dbReference type="Proteomes" id="UP000483261">
    <property type="component" value="Unassembled WGS sequence"/>
</dbReference>
<evidence type="ECO:0000313" key="4">
    <source>
        <dbReference type="Proteomes" id="UP000483261"/>
    </source>
</evidence>
<feature type="domain" description="Amidohydrolase-related" evidence="2">
    <location>
        <begin position="116"/>
        <end position="472"/>
    </location>
</feature>
<dbReference type="InterPro" id="IPR050287">
    <property type="entry name" value="MTA/SAH_deaminase"/>
</dbReference>
<dbReference type="Gene3D" id="3.20.20.140">
    <property type="entry name" value="Metal-dependent hydrolases"/>
    <property type="match status" value="1"/>
</dbReference>
<comment type="caution">
    <text evidence="3">The sequence shown here is derived from an EMBL/GenBank/DDBJ whole genome shotgun (WGS) entry which is preliminary data.</text>
</comment>
<dbReference type="SUPFAM" id="SSF51556">
    <property type="entry name" value="Metallo-dependent hydrolases"/>
    <property type="match status" value="1"/>
</dbReference>
<dbReference type="InterPro" id="IPR006680">
    <property type="entry name" value="Amidohydro-rel"/>
</dbReference>
<dbReference type="Pfam" id="PF01979">
    <property type="entry name" value="Amidohydro_1"/>
    <property type="match status" value="1"/>
</dbReference>
<evidence type="ECO:0000256" key="1">
    <source>
        <dbReference type="ARBA" id="ARBA00022801"/>
    </source>
</evidence>
<reference evidence="3 4" key="1">
    <citation type="submission" date="2020-02" db="EMBL/GenBank/DDBJ databases">
        <title>Whole-genome analyses of novel actinobacteria.</title>
        <authorList>
            <person name="Sahin N."/>
        </authorList>
    </citation>
    <scope>NUCLEOTIDE SEQUENCE [LARGE SCALE GENOMIC DNA]</scope>
    <source>
        <strain evidence="3 4">KC13</strain>
    </source>
</reference>
<keyword evidence="4" id="KW-1185">Reference proteome</keyword>
<evidence type="ECO:0000259" key="2">
    <source>
        <dbReference type="Pfam" id="PF01979"/>
    </source>
</evidence>
<dbReference type="PANTHER" id="PTHR43794:SF11">
    <property type="entry name" value="AMIDOHYDROLASE-RELATED DOMAIN-CONTAINING PROTEIN"/>
    <property type="match status" value="1"/>
</dbReference>
<gene>
    <name evidence="3" type="ORF">G5C66_03610</name>
</gene>
<dbReference type="InterPro" id="IPR011059">
    <property type="entry name" value="Metal-dep_hydrolase_composite"/>
</dbReference>
<sequence>MTNDVSKRSMTTGPTRRGLLTGAVGVVAAGAAGTAGFEIGRRTEGYGSARSVVPDVPDFDRRRPLVIKGGTILPMTPGREVLRRVSVLIRDGVIAAMGVDVPVPADAQVIDASDMIVMPGMIDTHRHTWQTPFKAFGANWNFNNYLEYMRAQFGSRFTTQDFYNANLFGYVDAIDAGVTTLVDWSHGLRNIEDGEAALQAAADGGGRVRFAWGYATGEEISTVPDWVMNPELTRIIERTNDGGDLVTAQLALDWSGDLSFPDRRGWRWAAERGIPITTHAGIYLYQEDAFFRLLDQYDLLLPTTTYVHSATLKAESYHRIAASDGSVSIAPESEFNFGQGYPPTHQLVQFGINGSLSSDTVTYQSGDILNAIRAVISADRIAENRAAHQRRQPIPIHRFGVDQALEWATIGGARALQMDHLIGTLEVGKRADVVIVDSGTPAMALADENFPQGAVALHATRDEIDTVLIDGVVKKYRGHLVGVDAARALRLAEDTRDRIVGELDQRLVGRIRRPK</sequence>
<name>A0A6M1R5W0_9ACTN</name>
<dbReference type="InterPro" id="IPR006311">
    <property type="entry name" value="TAT_signal"/>
</dbReference>
<dbReference type="InterPro" id="IPR032466">
    <property type="entry name" value="Metal_Hydrolase"/>
</dbReference>
<dbReference type="EMBL" id="JAALAA010000002">
    <property type="protein sequence ID" value="NGN91827.1"/>
    <property type="molecule type" value="Genomic_DNA"/>
</dbReference>
<accession>A0A6M1R5W0</accession>
<dbReference type="PROSITE" id="PS51318">
    <property type="entry name" value="TAT"/>
    <property type="match status" value="1"/>
</dbReference>
<dbReference type="GO" id="GO:0016810">
    <property type="term" value="F:hydrolase activity, acting on carbon-nitrogen (but not peptide) bonds"/>
    <property type="evidence" value="ECO:0007669"/>
    <property type="project" value="InterPro"/>
</dbReference>
<protein>
    <submittedName>
        <fullName evidence="3">Amidohydrolase family protein</fullName>
    </submittedName>
</protein>
<proteinExistence type="predicted"/>
<dbReference type="PANTHER" id="PTHR43794">
    <property type="entry name" value="AMINOHYDROLASE SSNA-RELATED"/>
    <property type="match status" value="1"/>
</dbReference>
<dbReference type="Gene3D" id="2.30.40.10">
    <property type="entry name" value="Urease, subunit C, domain 1"/>
    <property type="match status" value="1"/>
</dbReference>
<dbReference type="RefSeq" id="WP_165109581.1">
    <property type="nucleotide sequence ID" value="NZ_JAALAA010000002.1"/>
</dbReference>
<keyword evidence="1 3" id="KW-0378">Hydrolase</keyword>
<dbReference type="SUPFAM" id="SSF51338">
    <property type="entry name" value="Composite domain of metallo-dependent hydrolases"/>
    <property type="match status" value="1"/>
</dbReference>
<organism evidence="3 4">
    <name type="scientific">Nocardioides turkmenicus</name>
    <dbReference type="NCBI Taxonomy" id="2711220"/>
    <lineage>
        <taxon>Bacteria</taxon>
        <taxon>Bacillati</taxon>
        <taxon>Actinomycetota</taxon>
        <taxon>Actinomycetes</taxon>
        <taxon>Propionibacteriales</taxon>
        <taxon>Nocardioidaceae</taxon>
        <taxon>Nocardioides</taxon>
    </lineage>
</organism>